<organism evidence="2 3">
    <name type="scientific">Elysia marginata</name>
    <dbReference type="NCBI Taxonomy" id="1093978"/>
    <lineage>
        <taxon>Eukaryota</taxon>
        <taxon>Metazoa</taxon>
        <taxon>Spiralia</taxon>
        <taxon>Lophotrochozoa</taxon>
        <taxon>Mollusca</taxon>
        <taxon>Gastropoda</taxon>
        <taxon>Heterobranchia</taxon>
        <taxon>Euthyneura</taxon>
        <taxon>Panpulmonata</taxon>
        <taxon>Sacoglossa</taxon>
        <taxon>Placobranchoidea</taxon>
        <taxon>Plakobranchidae</taxon>
        <taxon>Elysia</taxon>
    </lineage>
</organism>
<feature type="region of interest" description="Disordered" evidence="1">
    <location>
        <begin position="14"/>
        <end position="48"/>
    </location>
</feature>
<dbReference type="EMBL" id="BMAT01005158">
    <property type="protein sequence ID" value="GFR88475.1"/>
    <property type="molecule type" value="Genomic_DNA"/>
</dbReference>
<evidence type="ECO:0000256" key="1">
    <source>
        <dbReference type="SAM" id="MobiDB-lite"/>
    </source>
</evidence>
<protein>
    <submittedName>
        <fullName evidence="2">Uncharacterized protein</fullName>
    </submittedName>
</protein>
<reference evidence="2 3" key="1">
    <citation type="journal article" date="2021" name="Elife">
        <title>Chloroplast acquisition without the gene transfer in kleptoplastic sea slugs, Plakobranchus ocellatus.</title>
        <authorList>
            <person name="Maeda T."/>
            <person name="Takahashi S."/>
            <person name="Yoshida T."/>
            <person name="Shimamura S."/>
            <person name="Takaki Y."/>
            <person name="Nagai Y."/>
            <person name="Toyoda A."/>
            <person name="Suzuki Y."/>
            <person name="Arimoto A."/>
            <person name="Ishii H."/>
            <person name="Satoh N."/>
            <person name="Nishiyama T."/>
            <person name="Hasebe M."/>
            <person name="Maruyama T."/>
            <person name="Minagawa J."/>
            <person name="Obokata J."/>
            <person name="Shigenobu S."/>
        </authorList>
    </citation>
    <scope>NUCLEOTIDE SEQUENCE [LARGE SCALE GENOMIC DNA]</scope>
</reference>
<name>A0AAV4GVU2_9GAST</name>
<keyword evidence="3" id="KW-1185">Reference proteome</keyword>
<sequence length="126" mass="14151">MKSLCAAPNTGMHLLRRDSTTNPQKIKKLTRRSSSRDREKCSRERRNASGISTAPHACFILFFTYLPDVTPKIDQWRASRGKDKVVTCSSPPRRPNSLIIAYDVGGKSNPPTTRLSHLLRLKLGSM</sequence>
<evidence type="ECO:0000313" key="3">
    <source>
        <dbReference type="Proteomes" id="UP000762676"/>
    </source>
</evidence>
<dbReference type="AlphaFoldDB" id="A0AAV4GVU2"/>
<dbReference type="Proteomes" id="UP000762676">
    <property type="component" value="Unassembled WGS sequence"/>
</dbReference>
<comment type="caution">
    <text evidence="2">The sequence shown here is derived from an EMBL/GenBank/DDBJ whole genome shotgun (WGS) entry which is preliminary data.</text>
</comment>
<accession>A0AAV4GVU2</accession>
<gene>
    <name evidence="2" type="ORF">ElyMa_002519000</name>
</gene>
<feature type="compositionally biased region" description="Basic and acidic residues" evidence="1">
    <location>
        <begin position="34"/>
        <end position="47"/>
    </location>
</feature>
<evidence type="ECO:0000313" key="2">
    <source>
        <dbReference type="EMBL" id="GFR88475.1"/>
    </source>
</evidence>
<proteinExistence type="predicted"/>